<protein>
    <submittedName>
        <fullName evidence="2">Uncharacterized protein LOC106819365</fullName>
    </submittedName>
</protein>
<accession>A0ABM1F4X6</accession>
<dbReference type="Proteomes" id="UP000695022">
    <property type="component" value="Unplaced"/>
</dbReference>
<proteinExistence type="predicted"/>
<gene>
    <name evidence="2" type="primary">LOC106819365</name>
</gene>
<reference evidence="2" key="1">
    <citation type="submission" date="2025-08" db="UniProtKB">
        <authorList>
            <consortium name="RefSeq"/>
        </authorList>
    </citation>
    <scope>IDENTIFICATION</scope>
</reference>
<organism evidence="1 2">
    <name type="scientific">Priapulus caudatus</name>
    <name type="common">Priapulid worm</name>
    <dbReference type="NCBI Taxonomy" id="37621"/>
    <lineage>
        <taxon>Eukaryota</taxon>
        <taxon>Metazoa</taxon>
        <taxon>Ecdysozoa</taxon>
        <taxon>Scalidophora</taxon>
        <taxon>Priapulida</taxon>
        <taxon>Priapulimorpha</taxon>
        <taxon>Priapulimorphida</taxon>
        <taxon>Priapulidae</taxon>
        <taxon>Priapulus</taxon>
    </lineage>
</organism>
<dbReference type="Gene3D" id="3.30.70.100">
    <property type="match status" value="1"/>
</dbReference>
<dbReference type="RefSeq" id="XP_014679497.1">
    <property type="nucleotide sequence ID" value="XM_014824011.1"/>
</dbReference>
<evidence type="ECO:0000313" key="2">
    <source>
        <dbReference type="RefSeq" id="XP_014679497.1"/>
    </source>
</evidence>
<evidence type="ECO:0000313" key="1">
    <source>
        <dbReference type="Proteomes" id="UP000695022"/>
    </source>
</evidence>
<name>A0ABM1F4X6_PRICU</name>
<keyword evidence="1" id="KW-1185">Reference proteome</keyword>
<dbReference type="GeneID" id="106819365"/>
<sequence>MREMERYLDLFPVPFKIIGNWIVDQGGSGEFAMMSQWESQTQRKEALMKYMTDPGFEFYLSRIGPMCHTFHKNTLRACPGFEMSIPSKPSEYEMVMYRFKHEGQSTEVLFTDMGDMASDLRSHMAKLGPDTGGVVGAWFTEYGTPGDMAVVYHYPDMQWRENVFWPSMVSGDFKKTVETWGKKLDKVTNRSLIVVPNQQVLLK</sequence>